<dbReference type="Pfam" id="PF00440">
    <property type="entry name" value="TetR_N"/>
    <property type="match status" value="1"/>
</dbReference>
<proteinExistence type="predicted"/>
<evidence type="ECO:0000313" key="6">
    <source>
        <dbReference type="EMBL" id="MFD1324224.1"/>
    </source>
</evidence>
<dbReference type="PANTHER" id="PTHR30055:SF234">
    <property type="entry name" value="HTH-TYPE TRANSCRIPTIONAL REGULATOR BETI"/>
    <property type="match status" value="1"/>
</dbReference>
<feature type="domain" description="HTH tetR-type" evidence="5">
    <location>
        <begin position="4"/>
        <end position="64"/>
    </location>
</feature>
<dbReference type="SUPFAM" id="SSF46689">
    <property type="entry name" value="Homeodomain-like"/>
    <property type="match status" value="1"/>
</dbReference>
<dbReference type="InterPro" id="IPR009057">
    <property type="entry name" value="Homeodomain-like_sf"/>
</dbReference>
<keyword evidence="2 4" id="KW-0238">DNA-binding</keyword>
<evidence type="ECO:0000256" key="1">
    <source>
        <dbReference type="ARBA" id="ARBA00023015"/>
    </source>
</evidence>
<dbReference type="PRINTS" id="PR00455">
    <property type="entry name" value="HTHTETR"/>
</dbReference>
<dbReference type="EMBL" id="JBHTMP010000044">
    <property type="protein sequence ID" value="MFD1324224.1"/>
    <property type="molecule type" value="Genomic_DNA"/>
</dbReference>
<reference evidence="7" key="1">
    <citation type="journal article" date="2019" name="Int. J. Syst. Evol. Microbiol.">
        <title>The Global Catalogue of Microorganisms (GCM) 10K type strain sequencing project: providing services to taxonomists for standard genome sequencing and annotation.</title>
        <authorList>
            <consortium name="The Broad Institute Genomics Platform"/>
            <consortium name="The Broad Institute Genome Sequencing Center for Infectious Disease"/>
            <person name="Wu L."/>
            <person name="Ma J."/>
        </authorList>
    </citation>
    <scope>NUCLEOTIDE SEQUENCE [LARGE SCALE GENOMIC DNA]</scope>
    <source>
        <strain evidence="7">JCM 31037</strain>
    </source>
</reference>
<keyword evidence="1" id="KW-0805">Transcription regulation</keyword>
<dbReference type="PROSITE" id="PS50977">
    <property type="entry name" value="HTH_TETR_2"/>
    <property type="match status" value="1"/>
</dbReference>
<evidence type="ECO:0000256" key="3">
    <source>
        <dbReference type="ARBA" id="ARBA00023163"/>
    </source>
</evidence>
<dbReference type="PANTHER" id="PTHR30055">
    <property type="entry name" value="HTH-TYPE TRANSCRIPTIONAL REGULATOR RUTR"/>
    <property type="match status" value="1"/>
</dbReference>
<feature type="DNA-binding region" description="H-T-H motif" evidence="4">
    <location>
        <begin position="27"/>
        <end position="46"/>
    </location>
</feature>
<dbReference type="Gene3D" id="1.10.357.10">
    <property type="entry name" value="Tetracycline Repressor, domain 2"/>
    <property type="match status" value="1"/>
</dbReference>
<protein>
    <submittedName>
        <fullName evidence="6">TetR/AcrR family transcriptional regulator</fullName>
    </submittedName>
</protein>
<dbReference type="Proteomes" id="UP001597260">
    <property type="component" value="Unassembled WGS sequence"/>
</dbReference>
<evidence type="ECO:0000313" key="7">
    <source>
        <dbReference type="Proteomes" id="UP001597260"/>
    </source>
</evidence>
<sequence length="179" mass="19314">MALSKTRDRILAAAAHQFAHTGFRGTSLHDIAVEVGCSKATLLYHFDSKEAILGTLIAPAARDLVELDARISELDSDTAREVAIEGFVDLVLRYRQEVAIIFGIGRQLFQQPAFAGYWPLIENLASAIAGRSTDPAARIATEVLLAGVSAIVIDRSEEGDVELRPILVGVAKRALLPHT</sequence>
<keyword evidence="7" id="KW-1185">Reference proteome</keyword>
<keyword evidence="3" id="KW-0804">Transcription</keyword>
<comment type="caution">
    <text evidence="6">The sequence shown here is derived from an EMBL/GenBank/DDBJ whole genome shotgun (WGS) entry which is preliminary data.</text>
</comment>
<dbReference type="InterPro" id="IPR050109">
    <property type="entry name" value="HTH-type_TetR-like_transc_reg"/>
</dbReference>
<evidence type="ECO:0000259" key="5">
    <source>
        <dbReference type="PROSITE" id="PS50977"/>
    </source>
</evidence>
<evidence type="ECO:0000256" key="2">
    <source>
        <dbReference type="ARBA" id="ARBA00023125"/>
    </source>
</evidence>
<name>A0ABW3YM15_9ACTN</name>
<dbReference type="RefSeq" id="WP_377574501.1">
    <property type="nucleotide sequence ID" value="NZ_JBHTMP010000044.1"/>
</dbReference>
<organism evidence="6 7">
    <name type="scientific">Micromonospora sonneratiae</name>
    <dbReference type="NCBI Taxonomy" id="1184706"/>
    <lineage>
        <taxon>Bacteria</taxon>
        <taxon>Bacillati</taxon>
        <taxon>Actinomycetota</taxon>
        <taxon>Actinomycetes</taxon>
        <taxon>Micromonosporales</taxon>
        <taxon>Micromonosporaceae</taxon>
        <taxon>Micromonospora</taxon>
    </lineage>
</organism>
<accession>A0ABW3YM15</accession>
<gene>
    <name evidence="6" type="ORF">ACFQ4H_24370</name>
</gene>
<dbReference type="InterPro" id="IPR001647">
    <property type="entry name" value="HTH_TetR"/>
</dbReference>
<evidence type="ECO:0000256" key="4">
    <source>
        <dbReference type="PROSITE-ProRule" id="PRU00335"/>
    </source>
</evidence>